<evidence type="ECO:0000259" key="1">
    <source>
        <dbReference type="PROSITE" id="PS00028"/>
    </source>
</evidence>
<dbReference type="InterPro" id="IPR013087">
    <property type="entry name" value="Znf_C2H2_type"/>
</dbReference>
<comment type="caution">
    <text evidence="2">The sequence shown here is derived from an EMBL/GenBank/DDBJ whole genome shotgun (WGS) entry which is preliminary data.</text>
</comment>
<reference evidence="2" key="1">
    <citation type="submission" date="2020-06" db="EMBL/GenBank/DDBJ databases">
        <title>Draft genome of Bugula neritina, a colonial animal packing powerful symbionts and potential medicines.</title>
        <authorList>
            <person name="Rayko M."/>
        </authorList>
    </citation>
    <scope>NUCLEOTIDE SEQUENCE [LARGE SCALE GENOMIC DNA]</scope>
    <source>
        <strain evidence="2">Kwan_BN1</strain>
    </source>
</reference>
<organism evidence="2 3">
    <name type="scientific">Bugula neritina</name>
    <name type="common">Brown bryozoan</name>
    <name type="synonym">Sertularia neritina</name>
    <dbReference type="NCBI Taxonomy" id="10212"/>
    <lineage>
        <taxon>Eukaryota</taxon>
        <taxon>Metazoa</taxon>
        <taxon>Spiralia</taxon>
        <taxon>Lophotrochozoa</taxon>
        <taxon>Bryozoa</taxon>
        <taxon>Gymnolaemata</taxon>
        <taxon>Cheilostomatida</taxon>
        <taxon>Flustrina</taxon>
        <taxon>Buguloidea</taxon>
        <taxon>Bugulidae</taxon>
        <taxon>Bugula</taxon>
    </lineage>
</organism>
<dbReference type="PROSITE" id="PS00028">
    <property type="entry name" value="ZINC_FINGER_C2H2_1"/>
    <property type="match status" value="2"/>
</dbReference>
<accession>A0A7J7KDE1</accession>
<feature type="domain" description="C2H2-type" evidence="1">
    <location>
        <begin position="109"/>
        <end position="130"/>
    </location>
</feature>
<proteinExistence type="predicted"/>
<dbReference type="EMBL" id="VXIV02000803">
    <property type="protein sequence ID" value="KAF6035954.1"/>
    <property type="molecule type" value="Genomic_DNA"/>
</dbReference>
<feature type="domain" description="C2H2-type" evidence="1">
    <location>
        <begin position="143"/>
        <end position="164"/>
    </location>
</feature>
<gene>
    <name evidence="2" type="ORF">EB796_005745</name>
</gene>
<name>A0A7J7KDE1_BUGNE</name>
<dbReference type="Proteomes" id="UP000593567">
    <property type="component" value="Unassembled WGS sequence"/>
</dbReference>
<evidence type="ECO:0000313" key="3">
    <source>
        <dbReference type="Proteomes" id="UP000593567"/>
    </source>
</evidence>
<evidence type="ECO:0000313" key="2">
    <source>
        <dbReference type="EMBL" id="KAF6035954.1"/>
    </source>
</evidence>
<sequence length="257" mass="28888">MQQFFDVVPQGHECRVVKQEVSSNPWNCSLCLFQANQKKLLLKHCVEEHSRSWSSLVVKLRGEMKSLVYTCQHIEQYIPLSCKETACNIYVCYENTTPPTPSAVTVYRCTKCYKCFGSLDLEAGHRLLDHCNGLDSPHCKFGCSVCKAEFDHTEEMTSHYLRHHTVINSRNSNENFVDNSNTLTPGSNTSALAACTEDSRQFTEDALLMVEAMQKVGTNSLTSPSEESSAHMIQAKIVADFDLCCQGCDFYADHTSK</sequence>
<dbReference type="AlphaFoldDB" id="A0A7J7KDE1"/>
<keyword evidence="3" id="KW-1185">Reference proteome</keyword>
<dbReference type="SMART" id="SM00355">
    <property type="entry name" value="ZnF_C2H2"/>
    <property type="match status" value="3"/>
</dbReference>
<protein>
    <recommendedName>
        <fullName evidence="1">C2H2-type domain-containing protein</fullName>
    </recommendedName>
</protein>